<proteinExistence type="predicted"/>
<dbReference type="Gene3D" id="3.60.15.10">
    <property type="entry name" value="Ribonuclease Z/Hydroxyacylglutathione hydrolase-like"/>
    <property type="match status" value="1"/>
</dbReference>
<dbReference type="InterPro" id="IPR052926">
    <property type="entry name" value="Metallo-beta-lactamase_dom"/>
</dbReference>
<dbReference type="AlphaFoldDB" id="A0A975BVS2"/>
<dbReference type="PANTHER" id="PTHR13754:SF13">
    <property type="entry name" value="METALLO-BETA-LACTAMASE SUPERFAMILY PROTEIN (AFU_ORTHOLOGUE AFUA_3G07630)"/>
    <property type="match status" value="1"/>
</dbReference>
<organism evidence="2 3">
    <name type="scientific">Desulfonema magnum</name>
    <dbReference type="NCBI Taxonomy" id="45655"/>
    <lineage>
        <taxon>Bacteria</taxon>
        <taxon>Pseudomonadati</taxon>
        <taxon>Thermodesulfobacteriota</taxon>
        <taxon>Desulfobacteria</taxon>
        <taxon>Desulfobacterales</taxon>
        <taxon>Desulfococcaceae</taxon>
        <taxon>Desulfonema</taxon>
    </lineage>
</organism>
<protein>
    <submittedName>
        <fullName evidence="2">Beta-lactamase domain-containing protein</fullName>
    </submittedName>
</protein>
<dbReference type="InterPro" id="IPR036866">
    <property type="entry name" value="RibonucZ/Hydroxyglut_hydro"/>
</dbReference>
<evidence type="ECO:0000313" key="3">
    <source>
        <dbReference type="Proteomes" id="UP000663722"/>
    </source>
</evidence>
<accession>A0A975BVS2</accession>
<dbReference type="SMART" id="SM00849">
    <property type="entry name" value="Lactamase_B"/>
    <property type="match status" value="1"/>
</dbReference>
<reference evidence="2" key="1">
    <citation type="journal article" date="2021" name="Microb. Physiol.">
        <title>Proteogenomic Insights into the Physiology of Marine, Sulfate-Reducing, Filamentous Desulfonema limicola and Desulfonema magnum.</title>
        <authorList>
            <person name="Schnaars V."/>
            <person name="Wohlbrand L."/>
            <person name="Scheve S."/>
            <person name="Hinrichs C."/>
            <person name="Reinhardt R."/>
            <person name="Rabus R."/>
        </authorList>
    </citation>
    <scope>NUCLEOTIDE SEQUENCE</scope>
    <source>
        <strain evidence="2">4be13</strain>
    </source>
</reference>
<gene>
    <name evidence="2" type="ORF">dnm_087160</name>
</gene>
<dbReference type="SUPFAM" id="SSF56281">
    <property type="entry name" value="Metallo-hydrolase/oxidoreductase"/>
    <property type="match status" value="1"/>
</dbReference>
<dbReference type="KEGG" id="dmm:dnm_087160"/>
<dbReference type="Pfam" id="PF00753">
    <property type="entry name" value="Lactamase_B"/>
    <property type="match status" value="1"/>
</dbReference>
<sequence length="289" mass="32259">MKMTITILAENTVSKSGLIGEHGFSVLIERGDEKYLFDTSPGASLPHNIKRLDKNLNGLNKIIISHGHYDHTGGLKWAIEQTGEIEVVAHPDMFCEHMALKNKFEFQNSNFKMPVDEVPRYVGCPHTRKELEGLGACFNFIDHTHEIAPGLWFITDTERDPELVPNDFRLVIPEGEYFAPDLIKDDATLLIEGEKSPILILGCAHSGILNILNYVREEMKISELTAVMGGTHLMYSETKDIPRIIDTLEGFSIDLIGVSHCTGMKAAVELAKHFGDRFEMASAGTVFNF</sequence>
<keyword evidence="3" id="KW-1185">Reference proteome</keyword>
<evidence type="ECO:0000313" key="2">
    <source>
        <dbReference type="EMBL" id="QTA92629.1"/>
    </source>
</evidence>
<evidence type="ECO:0000259" key="1">
    <source>
        <dbReference type="SMART" id="SM00849"/>
    </source>
</evidence>
<dbReference type="EMBL" id="CP061800">
    <property type="protein sequence ID" value="QTA92629.1"/>
    <property type="molecule type" value="Genomic_DNA"/>
</dbReference>
<name>A0A975BVS2_9BACT</name>
<dbReference type="CDD" id="cd07713">
    <property type="entry name" value="DHPS-like_MBL-fold"/>
    <property type="match status" value="1"/>
</dbReference>
<dbReference type="PANTHER" id="PTHR13754">
    <property type="entry name" value="METALLO-BETA-LACTAMASE SUPERFAMILY PROTEIN"/>
    <property type="match status" value="1"/>
</dbReference>
<dbReference type="GO" id="GO:0016740">
    <property type="term" value="F:transferase activity"/>
    <property type="evidence" value="ECO:0007669"/>
    <property type="project" value="TreeGrafter"/>
</dbReference>
<dbReference type="InterPro" id="IPR041712">
    <property type="entry name" value="DHPS-like_MBL-fold"/>
</dbReference>
<feature type="domain" description="Metallo-beta-lactamase" evidence="1">
    <location>
        <begin position="22"/>
        <end position="260"/>
    </location>
</feature>
<dbReference type="Proteomes" id="UP000663722">
    <property type="component" value="Chromosome"/>
</dbReference>
<dbReference type="InterPro" id="IPR001279">
    <property type="entry name" value="Metallo-B-lactamas"/>
</dbReference>